<dbReference type="PANTHER" id="PTHR12001:SF85">
    <property type="entry name" value="SHORT CHAIN ISOPRENYL DIPHOSPHATE SYNTHASE"/>
    <property type="match status" value="1"/>
</dbReference>
<name>A0A2H0WRF0_9BACT</name>
<dbReference type="PROSITE" id="PS00444">
    <property type="entry name" value="POLYPRENYL_SYNTHASE_2"/>
    <property type="match status" value="1"/>
</dbReference>
<dbReference type="GO" id="GO:0004659">
    <property type="term" value="F:prenyltransferase activity"/>
    <property type="evidence" value="ECO:0007669"/>
    <property type="project" value="InterPro"/>
</dbReference>
<evidence type="ECO:0000256" key="3">
    <source>
        <dbReference type="ARBA" id="ARBA00022679"/>
    </source>
</evidence>
<keyword evidence="4" id="KW-0479">Metal-binding</keyword>
<evidence type="ECO:0000256" key="5">
    <source>
        <dbReference type="ARBA" id="ARBA00022842"/>
    </source>
</evidence>
<dbReference type="GO" id="GO:0046872">
    <property type="term" value="F:metal ion binding"/>
    <property type="evidence" value="ECO:0007669"/>
    <property type="project" value="UniProtKB-KW"/>
</dbReference>
<comment type="caution">
    <text evidence="7">The sequence shown here is derived from an EMBL/GenBank/DDBJ whole genome shotgun (WGS) entry which is preliminary data.</text>
</comment>
<dbReference type="InterPro" id="IPR000092">
    <property type="entry name" value="Polyprenyl_synt"/>
</dbReference>
<sequence length="355" mass="41268">MAVDFLKVLAQKREIVWKEIRHYLDDFINYPDYCRIPQRYASLVRFHQKITSEYPERKGKYLRPTLTLLTAAAMGSPEAKAIKTAAAMQISEDWILGHDDIEDDSLERRGKPTLHKIYGKELAINAGDTLHVVMWKILRDNFKVVAPKKALAIIDEFYRMLNRTTLGQTVEIKWTQENRIGLTDKDIFFIMESKTAYYSIAGPMRLGAILAGATKKQLDTIYKFGQYLGYCFQIKDDLLDLTSDFAGLKKQTGNDIYEGKRTIMLMHLFRMIKDEEKKKLMRIMKKKREAKTAAEVKWVIKMMEKDGSLTYGKKLAEKLTKQAREFFDKELGFLSRQPARNQLKSGINFVLERKH</sequence>
<evidence type="ECO:0000313" key="8">
    <source>
        <dbReference type="Proteomes" id="UP000230775"/>
    </source>
</evidence>
<accession>A0A2H0WRF0</accession>
<proteinExistence type="inferred from homology"/>
<comment type="cofactor">
    <cofactor evidence="1">
        <name>Mg(2+)</name>
        <dbReference type="ChEBI" id="CHEBI:18420"/>
    </cofactor>
</comment>
<keyword evidence="5" id="KW-0460">Magnesium</keyword>
<evidence type="ECO:0000256" key="6">
    <source>
        <dbReference type="RuleBase" id="RU004466"/>
    </source>
</evidence>
<dbReference type="SFLD" id="SFLDS00005">
    <property type="entry name" value="Isoprenoid_Synthase_Type_I"/>
    <property type="match status" value="1"/>
</dbReference>
<gene>
    <name evidence="7" type="ORF">COT64_02340</name>
</gene>
<organism evidence="7 8">
    <name type="scientific">Candidatus Shapirobacteria bacterium CG09_land_8_20_14_0_10_39_12</name>
    <dbReference type="NCBI Taxonomy" id="1974885"/>
    <lineage>
        <taxon>Bacteria</taxon>
        <taxon>Candidatus Shapironibacteriota</taxon>
    </lineage>
</organism>
<dbReference type="CDD" id="cd00685">
    <property type="entry name" value="Trans_IPPS_HT"/>
    <property type="match status" value="1"/>
</dbReference>
<comment type="similarity">
    <text evidence="2 6">Belongs to the FPP/GGPP synthase family.</text>
</comment>
<dbReference type="Proteomes" id="UP000230775">
    <property type="component" value="Unassembled WGS sequence"/>
</dbReference>
<dbReference type="Pfam" id="PF00348">
    <property type="entry name" value="polyprenyl_synt"/>
    <property type="match status" value="1"/>
</dbReference>
<evidence type="ECO:0000256" key="1">
    <source>
        <dbReference type="ARBA" id="ARBA00001946"/>
    </source>
</evidence>
<reference evidence="8" key="1">
    <citation type="submission" date="2017-09" db="EMBL/GenBank/DDBJ databases">
        <title>Depth-based differentiation of microbial function through sediment-hosted aquifers and enrichment of novel symbionts in the deep terrestrial subsurface.</title>
        <authorList>
            <person name="Probst A.J."/>
            <person name="Ladd B."/>
            <person name="Jarett J.K."/>
            <person name="Geller-Mcgrath D.E."/>
            <person name="Sieber C.M.K."/>
            <person name="Emerson J.B."/>
            <person name="Anantharaman K."/>
            <person name="Thomas B.C."/>
            <person name="Malmstrom R."/>
            <person name="Stieglmeier M."/>
            <person name="Klingl A."/>
            <person name="Woyke T."/>
            <person name="Ryan C.M."/>
            <person name="Banfield J.F."/>
        </authorList>
    </citation>
    <scope>NUCLEOTIDE SEQUENCE [LARGE SCALE GENOMIC DNA]</scope>
</reference>
<keyword evidence="3 6" id="KW-0808">Transferase</keyword>
<evidence type="ECO:0000313" key="7">
    <source>
        <dbReference type="EMBL" id="PIS14489.1"/>
    </source>
</evidence>
<evidence type="ECO:0000256" key="4">
    <source>
        <dbReference type="ARBA" id="ARBA00022723"/>
    </source>
</evidence>
<dbReference type="PANTHER" id="PTHR12001">
    <property type="entry name" value="GERANYLGERANYL PYROPHOSPHATE SYNTHASE"/>
    <property type="match status" value="1"/>
</dbReference>
<dbReference type="SUPFAM" id="SSF48576">
    <property type="entry name" value="Terpenoid synthases"/>
    <property type="match status" value="1"/>
</dbReference>
<evidence type="ECO:0008006" key="9">
    <source>
        <dbReference type="Google" id="ProtNLM"/>
    </source>
</evidence>
<evidence type="ECO:0000256" key="2">
    <source>
        <dbReference type="ARBA" id="ARBA00006706"/>
    </source>
</evidence>
<dbReference type="GO" id="GO:0008299">
    <property type="term" value="P:isoprenoid biosynthetic process"/>
    <property type="evidence" value="ECO:0007669"/>
    <property type="project" value="InterPro"/>
</dbReference>
<dbReference type="InterPro" id="IPR008949">
    <property type="entry name" value="Isoprenoid_synthase_dom_sf"/>
</dbReference>
<dbReference type="SFLD" id="SFLDG01017">
    <property type="entry name" value="Polyprenyl_Transferase_Like"/>
    <property type="match status" value="1"/>
</dbReference>
<protein>
    <recommendedName>
        <fullName evidence="9">Polyprenyl synthetase family protein</fullName>
    </recommendedName>
</protein>
<dbReference type="Gene3D" id="1.10.600.10">
    <property type="entry name" value="Farnesyl Diphosphate Synthase"/>
    <property type="match status" value="1"/>
</dbReference>
<dbReference type="EMBL" id="PEZI01000048">
    <property type="protein sequence ID" value="PIS14489.1"/>
    <property type="molecule type" value="Genomic_DNA"/>
</dbReference>
<dbReference type="AlphaFoldDB" id="A0A2H0WRF0"/>
<dbReference type="InterPro" id="IPR033749">
    <property type="entry name" value="Polyprenyl_synt_CS"/>
</dbReference>